<dbReference type="Proteomes" id="UP000325333">
    <property type="component" value="Unassembled WGS sequence"/>
</dbReference>
<evidence type="ECO:0000313" key="3">
    <source>
        <dbReference type="Proteomes" id="UP000325333"/>
    </source>
</evidence>
<dbReference type="Pfam" id="PF20901">
    <property type="entry name" value="Sf6_terminase"/>
    <property type="match status" value="1"/>
</dbReference>
<dbReference type="EMBL" id="VEWN01000002">
    <property type="protein sequence ID" value="KAA1057169.1"/>
    <property type="molecule type" value="Genomic_DNA"/>
</dbReference>
<comment type="caution">
    <text evidence="2">The sequence shown here is derived from an EMBL/GenBank/DDBJ whole genome shotgun (WGS) entry which is preliminary data.</text>
</comment>
<name>A0A5B0KYI5_9PROT</name>
<dbReference type="InterPro" id="IPR048683">
    <property type="entry name" value="Sf6_terminase"/>
</dbReference>
<evidence type="ECO:0000313" key="2">
    <source>
        <dbReference type="EMBL" id="KAA1057169.1"/>
    </source>
</evidence>
<feature type="region of interest" description="Disordered" evidence="1">
    <location>
        <begin position="1"/>
        <end position="25"/>
    </location>
</feature>
<dbReference type="AlphaFoldDB" id="A0A5B0KYI5"/>
<organism evidence="2 3">
    <name type="scientific">Azospirillum argentinense</name>
    <dbReference type="NCBI Taxonomy" id="2970906"/>
    <lineage>
        <taxon>Bacteria</taxon>
        <taxon>Pseudomonadati</taxon>
        <taxon>Pseudomonadota</taxon>
        <taxon>Alphaproteobacteria</taxon>
        <taxon>Rhodospirillales</taxon>
        <taxon>Azospirillaceae</taxon>
        <taxon>Azospirillum</taxon>
    </lineage>
</organism>
<sequence>MTDATPQPDRINLPDHAAPKHAGGRPVVWNPERITDAKATVLDLLADGQSMRSICAQDDMPSWSTLRRWLREDVEFATQYARAREAAADMSAARVIEIAEAVAAGKMDPQAGRTAIDGHKWAASKLNARVYGDRIDVNQHHTGNVQVGWVIDLSPAGPVIEGEGTTVIEGRTSADE</sequence>
<dbReference type="RefSeq" id="WP_247887597.1">
    <property type="nucleotide sequence ID" value="NZ_VEWN01000002.1"/>
</dbReference>
<gene>
    <name evidence="2" type="ORF">FH063_001337</name>
</gene>
<reference evidence="2 3" key="1">
    <citation type="submission" date="2019-07" db="EMBL/GenBank/DDBJ databases">
        <title>Genome sequencing of the stress-tolerant strain Azospirillum brasilense Az19.</title>
        <authorList>
            <person name="Maroniche G.A."/>
            <person name="Garcia J.E."/>
            <person name="Pagnussat L."/>
            <person name="Amenta M."/>
            <person name="Creus C.M."/>
        </authorList>
    </citation>
    <scope>NUCLEOTIDE SEQUENCE [LARGE SCALE GENOMIC DNA]</scope>
    <source>
        <strain evidence="2 3">Az19</strain>
    </source>
</reference>
<dbReference type="Gene3D" id="1.10.10.60">
    <property type="entry name" value="Homeodomain-like"/>
    <property type="match status" value="1"/>
</dbReference>
<accession>A0A5B0KYI5</accession>
<proteinExistence type="predicted"/>
<protein>
    <recommendedName>
        <fullName evidence="4">Terminase small subunit</fullName>
    </recommendedName>
</protein>
<evidence type="ECO:0000256" key="1">
    <source>
        <dbReference type="SAM" id="MobiDB-lite"/>
    </source>
</evidence>
<evidence type="ECO:0008006" key="4">
    <source>
        <dbReference type="Google" id="ProtNLM"/>
    </source>
</evidence>